<proteinExistence type="predicted"/>
<name>A0ABW1C9K8_9ACTN</name>
<dbReference type="Proteomes" id="UP001596058">
    <property type="component" value="Unassembled WGS sequence"/>
</dbReference>
<comment type="caution">
    <text evidence="1">The sequence shown here is derived from an EMBL/GenBank/DDBJ whole genome shotgun (WGS) entry which is preliminary data.</text>
</comment>
<accession>A0ABW1C9K8</accession>
<organism evidence="1 2">
    <name type="scientific">Nonomuraea insulae</name>
    <dbReference type="NCBI Taxonomy" id="1616787"/>
    <lineage>
        <taxon>Bacteria</taxon>
        <taxon>Bacillati</taxon>
        <taxon>Actinomycetota</taxon>
        <taxon>Actinomycetes</taxon>
        <taxon>Streptosporangiales</taxon>
        <taxon>Streptosporangiaceae</taxon>
        <taxon>Nonomuraea</taxon>
    </lineage>
</organism>
<protein>
    <submittedName>
        <fullName evidence="1">Uncharacterized protein</fullName>
    </submittedName>
</protein>
<reference evidence="2" key="1">
    <citation type="journal article" date="2019" name="Int. J. Syst. Evol. Microbiol.">
        <title>The Global Catalogue of Microorganisms (GCM) 10K type strain sequencing project: providing services to taxonomists for standard genome sequencing and annotation.</title>
        <authorList>
            <consortium name="The Broad Institute Genomics Platform"/>
            <consortium name="The Broad Institute Genome Sequencing Center for Infectious Disease"/>
            <person name="Wu L."/>
            <person name="Ma J."/>
        </authorList>
    </citation>
    <scope>NUCLEOTIDE SEQUENCE [LARGE SCALE GENOMIC DNA]</scope>
    <source>
        <strain evidence="2">CCUG 53903</strain>
    </source>
</reference>
<evidence type="ECO:0000313" key="2">
    <source>
        <dbReference type="Proteomes" id="UP001596058"/>
    </source>
</evidence>
<keyword evidence="2" id="KW-1185">Reference proteome</keyword>
<dbReference type="EMBL" id="JBHSPA010000003">
    <property type="protein sequence ID" value="MFC5822316.1"/>
    <property type="molecule type" value="Genomic_DNA"/>
</dbReference>
<sequence length="54" mass="6207">MYIRGFDHESLGPPFASDDLRRWPGMVGDVPEVFRSQLGEVAFTLEDVPLLRWT</sequence>
<dbReference type="RefSeq" id="WP_379511872.1">
    <property type="nucleotide sequence ID" value="NZ_JBHSPA010000003.1"/>
</dbReference>
<gene>
    <name evidence="1" type="ORF">ACFPZ3_00475</name>
</gene>
<evidence type="ECO:0000313" key="1">
    <source>
        <dbReference type="EMBL" id="MFC5822316.1"/>
    </source>
</evidence>